<sequence>MNNLCPISTDAKTTKTVKPCYPPIFSSKISKYLKVSEAYGTNIKMM</sequence>
<reference evidence="1" key="1">
    <citation type="journal article" date="2020" name="Nature">
        <title>Giant virus diversity and host interactions through global metagenomics.</title>
        <authorList>
            <person name="Schulz F."/>
            <person name="Roux S."/>
            <person name="Paez-Espino D."/>
            <person name="Jungbluth S."/>
            <person name="Walsh D.A."/>
            <person name="Denef V.J."/>
            <person name="McMahon K.D."/>
            <person name="Konstantinidis K.T."/>
            <person name="Eloe-Fadrosh E.A."/>
            <person name="Kyrpides N.C."/>
            <person name="Woyke T."/>
        </authorList>
    </citation>
    <scope>NUCLEOTIDE SEQUENCE</scope>
    <source>
        <strain evidence="1">GVMAG-S-1041349-163</strain>
    </source>
</reference>
<name>A0A6C0JSI8_9ZZZZ</name>
<proteinExistence type="predicted"/>
<accession>A0A6C0JSI8</accession>
<evidence type="ECO:0000313" key="1">
    <source>
        <dbReference type="EMBL" id="QHU07871.1"/>
    </source>
</evidence>
<dbReference type="AlphaFoldDB" id="A0A6C0JSI8"/>
<organism evidence="1">
    <name type="scientific">viral metagenome</name>
    <dbReference type="NCBI Taxonomy" id="1070528"/>
    <lineage>
        <taxon>unclassified sequences</taxon>
        <taxon>metagenomes</taxon>
        <taxon>organismal metagenomes</taxon>
    </lineage>
</organism>
<protein>
    <submittedName>
        <fullName evidence="1">Uncharacterized protein</fullName>
    </submittedName>
</protein>
<dbReference type="EMBL" id="MN740690">
    <property type="protein sequence ID" value="QHU07871.1"/>
    <property type="molecule type" value="Genomic_DNA"/>
</dbReference>